<name>A0A8K0RF15_9PLEO</name>
<dbReference type="OrthoDB" id="3694387at2759"/>
<dbReference type="EMBL" id="JAGMVJ010000004">
    <property type="protein sequence ID" value="KAH7091358.1"/>
    <property type="molecule type" value="Genomic_DNA"/>
</dbReference>
<keyword evidence="2" id="KW-1185">Reference proteome</keyword>
<gene>
    <name evidence="1" type="ORF">FB567DRAFT_518488</name>
</gene>
<accession>A0A8K0RF15</accession>
<dbReference type="Proteomes" id="UP000813461">
    <property type="component" value="Unassembled WGS sequence"/>
</dbReference>
<protein>
    <submittedName>
        <fullName evidence="1">Uncharacterized protein</fullName>
    </submittedName>
</protein>
<dbReference type="AlphaFoldDB" id="A0A8K0RF15"/>
<proteinExistence type="predicted"/>
<evidence type="ECO:0000313" key="2">
    <source>
        <dbReference type="Proteomes" id="UP000813461"/>
    </source>
</evidence>
<reference evidence="1" key="1">
    <citation type="journal article" date="2021" name="Nat. Commun.">
        <title>Genetic determinants of endophytism in the Arabidopsis root mycobiome.</title>
        <authorList>
            <person name="Mesny F."/>
            <person name="Miyauchi S."/>
            <person name="Thiergart T."/>
            <person name="Pickel B."/>
            <person name="Atanasova L."/>
            <person name="Karlsson M."/>
            <person name="Huettel B."/>
            <person name="Barry K.W."/>
            <person name="Haridas S."/>
            <person name="Chen C."/>
            <person name="Bauer D."/>
            <person name="Andreopoulos W."/>
            <person name="Pangilinan J."/>
            <person name="LaButti K."/>
            <person name="Riley R."/>
            <person name="Lipzen A."/>
            <person name="Clum A."/>
            <person name="Drula E."/>
            <person name="Henrissat B."/>
            <person name="Kohler A."/>
            <person name="Grigoriev I.V."/>
            <person name="Martin F.M."/>
            <person name="Hacquard S."/>
        </authorList>
    </citation>
    <scope>NUCLEOTIDE SEQUENCE</scope>
    <source>
        <strain evidence="1">MPI-SDFR-AT-0120</strain>
    </source>
</reference>
<sequence>MSWYFSDPYDLEEDDHDYAGYWRRMRASDDTYPLEYRPFRLLVDSAIGYMETQIETPLYDAAFLEFMDIAAAAQGSLQYERELKFHKFLSLPPELRLNIYQQYISSQPKEEGWSGECSEDFSLKLNVWNWPHELSILDFDNEDNLAATKYAPWLPALAFAKKQVFGEVAVYMLRTTKWFDFVYMYDRPCKIVTWFTHFLSTFPHDEAFKTIKRINFPYAYHYNENRFGKVIDEQNPDVQFMLRCPNLEIMAMTFSAYALTTSLNHMYWWSRDPRDLDDFLTFFQLHPILEHKNIKQFHLDRVFAVDFDLNERNCLQKFGEWIVKGFREKQDRTVDVYINERLGDFRDRVVGRKVIV</sequence>
<comment type="caution">
    <text evidence="1">The sequence shown here is derived from an EMBL/GenBank/DDBJ whole genome shotgun (WGS) entry which is preliminary data.</text>
</comment>
<evidence type="ECO:0000313" key="1">
    <source>
        <dbReference type="EMBL" id="KAH7091358.1"/>
    </source>
</evidence>
<organism evidence="1 2">
    <name type="scientific">Paraphoma chrysanthemicola</name>
    <dbReference type="NCBI Taxonomy" id="798071"/>
    <lineage>
        <taxon>Eukaryota</taxon>
        <taxon>Fungi</taxon>
        <taxon>Dikarya</taxon>
        <taxon>Ascomycota</taxon>
        <taxon>Pezizomycotina</taxon>
        <taxon>Dothideomycetes</taxon>
        <taxon>Pleosporomycetidae</taxon>
        <taxon>Pleosporales</taxon>
        <taxon>Pleosporineae</taxon>
        <taxon>Phaeosphaeriaceae</taxon>
        <taxon>Paraphoma</taxon>
    </lineage>
</organism>